<name>A3IWT6_9CHRO</name>
<comment type="caution">
    <text evidence="1">The sequence shown here is derived from an EMBL/GenBank/DDBJ whole genome shotgun (WGS) entry which is preliminary data.</text>
</comment>
<organism evidence="1 2">
    <name type="scientific">Crocosphaera chwakensis CCY0110</name>
    <dbReference type="NCBI Taxonomy" id="391612"/>
    <lineage>
        <taxon>Bacteria</taxon>
        <taxon>Bacillati</taxon>
        <taxon>Cyanobacteriota</taxon>
        <taxon>Cyanophyceae</taxon>
        <taxon>Oscillatoriophycideae</taxon>
        <taxon>Chroococcales</taxon>
        <taxon>Aphanothecaceae</taxon>
        <taxon>Crocosphaera</taxon>
        <taxon>Crocosphaera chwakensis</taxon>
    </lineage>
</organism>
<gene>
    <name evidence="1" type="ORF">CY0110_01305</name>
</gene>
<dbReference type="RefSeq" id="WP_008277842.1">
    <property type="nucleotide sequence ID" value="NZ_AAXW01000056.1"/>
</dbReference>
<dbReference type="eggNOG" id="ENOG502Z806">
    <property type="taxonomic scope" value="Bacteria"/>
</dbReference>
<dbReference type="AlphaFoldDB" id="A3IWT6"/>
<keyword evidence="2" id="KW-1185">Reference proteome</keyword>
<evidence type="ECO:0000313" key="1">
    <source>
        <dbReference type="EMBL" id="EAZ89038.1"/>
    </source>
</evidence>
<dbReference type="Proteomes" id="UP000003781">
    <property type="component" value="Unassembled WGS sequence"/>
</dbReference>
<accession>A3IWT6</accession>
<protein>
    <submittedName>
        <fullName evidence="1">Uncharacterized protein</fullName>
    </submittedName>
</protein>
<proteinExistence type="predicted"/>
<dbReference type="EMBL" id="AAXW01000056">
    <property type="protein sequence ID" value="EAZ89038.1"/>
    <property type="molecule type" value="Genomic_DNA"/>
</dbReference>
<evidence type="ECO:0000313" key="2">
    <source>
        <dbReference type="Proteomes" id="UP000003781"/>
    </source>
</evidence>
<dbReference type="OrthoDB" id="9066681at2"/>
<reference evidence="1 2" key="1">
    <citation type="submission" date="2007-03" db="EMBL/GenBank/DDBJ databases">
        <authorList>
            <person name="Stal L."/>
            <person name="Ferriera S."/>
            <person name="Johnson J."/>
            <person name="Kravitz S."/>
            <person name="Beeson K."/>
            <person name="Sutton G."/>
            <person name="Rogers Y.-H."/>
            <person name="Friedman R."/>
            <person name="Frazier M."/>
            <person name="Venter J.C."/>
        </authorList>
    </citation>
    <scope>NUCLEOTIDE SEQUENCE [LARGE SCALE GENOMIC DNA]</scope>
    <source>
        <strain evidence="1 2">CCY0110</strain>
    </source>
</reference>
<sequence>MSEHQYYEFQAVDKVLSEQQKKEISQLSSRVQLTSRKAIFIYNYSDFRGRPEEVLEKYFDAMFYIANWGTIQLMLKFPKSLVNLQDLEKYCDGENVRIILNLKSAILNIEFDNEEGFGWIEDDGYLDSLINIRKEILEQDYRVLYLAWLRIIEEQDLEYSEIEPPIPPGLNKLSSALNSFVELFEIDEHLLKVAAKNSQNKTNLSQQQIEKAIGQIPRPECNKMLLKLSQGDLSVEAELHQRILQIVDNSPSLISGQRTSQHLFELAQSERIKEQQALQKQAEARRINRLEALASQENQVWQNIEELISKKQSKPYDEAVKLLSQLHDLAIYQDKESFFQDKINDLYQRYSRRPGLLNRLKKRGLNRK</sequence>